<keyword evidence="15" id="KW-1185">Reference proteome</keyword>
<comment type="subunit">
    <text evidence="3">Homodimer.</text>
</comment>
<comment type="subcellular location">
    <subcellularLocation>
        <location evidence="1">Cytoplasm</location>
    </subcellularLocation>
</comment>
<feature type="binding site" evidence="11">
    <location>
        <position position="142"/>
    </location>
    <ligand>
        <name>Zn(2+)</name>
        <dbReference type="ChEBI" id="CHEBI:29105"/>
    </ligand>
</feature>
<evidence type="ECO:0000256" key="12">
    <source>
        <dbReference type="PIRSR" id="PIRSR602481-2"/>
    </source>
</evidence>
<evidence type="ECO:0000256" key="3">
    <source>
        <dbReference type="ARBA" id="ARBA00011738"/>
    </source>
</evidence>
<gene>
    <name evidence="14" type="ORF">ETD83_26520</name>
</gene>
<dbReference type="InterPro" id="IPR036388">
    <property type="entry name" value="WH-like_DNA-bd_sf"/>
</dbReference>
<protein>
    <submittedName>
        <fullName evidence="14">Transcriptional repressor</fullName>
    </submittedName>
</protein>
<evidence type="ECO:0000256" key="9">
    <source>
        <dbReference type="ARBA" id="ARBA00023125"/>
    </source>
</evidence>
<feature type="binding site" evidence="11">
    <location>
        <position position="145"/>
    </location>
    <ligand>
        <name>Zn(2+)</name>
        <dbReference type="ChEBI" id="CHEBI:29105"/>
    </ligand>
</feature>
<reference evidence="14 15" key="1">
    <citation type="submission" date="2019-05" db="EMBL/GenBank/DDBJ databases">
        <title>Draft genome sequence of Actinomadura sp. 14C53.</title>
        <authorList>
            <person name="Saricaoglu S."/>
            <person name="Isik K."/>
        </authorList>
    </citation>
    <scope>NUCLEOTIDE SEQUENCE [LARGE SCALE GENOMIC DNA]</scope>
    <source>
        <strain evidence="14 15">14C53</strain>
    </source>
</reference>
<sequence length="157" mass="17394">MTSHPSPRPTRQTPASRGGTRVRGTQQAEALHRVLADLSEFRSAQDIHGELRRRGEGIGLTTVYRHLQVLSQDGTVDTLRDETGETRYRRCRTSAHHHHVTCRSCGHTVEVEGPAIERWAEHVAAEAGFTDINHTVEIFGLCPDCAPVRLTSPATRA</sequence>
<feature type="binding site" evidence="12">
    <location>
        <position position="134"/>
    </location>
    <ligand>
        <name>Fe cation</name>
        <dbReference type="ChEBI" id="CHEBI:24875"/>
    </ligand>
</feature>
<accession>A0A5C4J604</accession>
<feature type="binding site" evidence="11">
    <location>
        <position position="105"/>
    </location>
    <ligand>
        <name>Zn(2+)</name>
        <dbReference type="ChEBI" id="CHEBI:29105"/>
    </ligand>
</feature>
<dbReference type="GO" id="GO:0003700">
    <property type="term" value="F:DNA-binding transcription factor activity"/>
    <property type="evidence" value="ECO:0007669"/>
    <property type="project" value="InterPro"/>
</dbReference>
<feature type="binding site" evidence="12">
    <location>
        <position position="117"/>
    </location>
    <ligand>
        <name>Fe cation</name>
        <dbReference type="ChEBI" id="CHEBI:24875"/>
    </ligand>
</feature>
<dbReference type="GO" id="GO:0000976">
    <property type="term" value="F:transcription cis-regulatory region binding"/>
    <property type="evidence" value="ECO:0007669"/>
    <property type="project" value="TreeGrafter"/>
</dbReference>
<dbReference type="GO" id="GO:0005829">
    <property type="term" value="C:cytosol"/>
    <property type="evidence" value="ECO:0007669"/>
    <property type="project" value="TreeGrafter"/>
</dbReference>
<dbReference type="RefSeq" id="WP_138647924.1">
    <property type="nucleotide sequence ID" value="NZ_VCKW01000156.1"/>
</dbReference>
<dbReference type="Pfam" id="PF01475">
    <property type="entry name" value="FUR"/>
    <property type="match status" value="1"/>
</dbReference>
<feature type="binding site" evidence="11">
    <location>
        <position position="102"/>
    </location>
    <ligand>
        <name>Zn(2+)</name>
        <dbReference type="ChEBI" id="CHEBI:29105"/>
    </ligand>
</feature>
<evidence type="ECO:0000313" key="14">
    <source>
        <dbReference type="EMBL" id="TMQ92907.1"/>
    </source>
</evidence>
<keyword evidence="5" id="KW-0678">Repressor</keyword>
<feature type="binding site" evidence="12">
    <location>
        <position position="96"/>
    </location>
    <ligand>
        <name>Fe cation</name>
        <dbReference type="ChEBI" id="CHEBI:24875"/>
    </ligand>
</feature>
<dbReference type="InterPro" id="IPR036390">
    <property type="entry name" value="WH_DNA-bd_sf"/>
</dbReference>
<evidence type="ECO:0000313" key="15">
    <source>
        <dbReference type="Proteomes" id="UP000309174"/>
    </source>
</evidence>
<dbReference type="SUPFAM" id="SSF46785">
    <property type="entry name" value="Winged helix' DNA-binding domain"/>
    <property type="match status" value="1"/>
</dbReference>
<dbReference type="OrthoDB" id="8659436at2"/>
<evidence type="ECO:0000256" key="6">
    <source>
        <dbReference type="ARBA" id="ARBA00022723"/>
    </source>
</evidence>
<evidence type="ECO:0000256" key="10">
    <source>
        <dbReference type="ARBA" id="ARBA00023163"/>
    </source>
</evidence>
<keyword evidence="8" id="KW-0805">Transcription regulation</keyword>
<dbReference type="InterPro" id="IPR043135">
    <property type="entry name" value="Fur_C"/>
</dbReference>
<dbReference type="Gene3D" id="1.10.10.10">
    <property type="entry name" value="Winged helix-like DNA-binding domain superfamily/Winged helix DNA-binding domain"/>
    <property type="match status" value="1"/>
</dbReference>
<evidence type="ECO:0000256" key="11">
    <source>
        <dbReference type="PIRSR" id="PIRSR602481-1"/>
    </source>
</evidence>
<dbReference type="InterPro" id="IPR002481">
    <property type="entry name" value="FUR"/>
</dbReference>
<dbReference type="EMBL" id="VCKW01000156">
    <property type="protein sequence ID" value="TMQ92907.1"/>
    <property type="molecule type" value="Genomic_DNA"/>
</dbReference>
<dbReference type="GO" id="GO:1900376">
    <property type="term" value="P:regulation of secondary metabolite biosynthetic process"/>
    <property type="evidence" value="ECO:0007669"/>
    <property type="project" value="TreeGrafter"/>
</dbReference>
<organism evidence="14 15">
    <name type="scientific">Actinomadura soli</name>
    <dbReference type="NCBI Taxonomy" id="2508997"/>
    <lineage>
        <taxon>Bacteria</taxon>
        <taxon>Bacillati</taxon>
        <taxon>Actinomycetota</taxon>
        <taxon>Actinomycetes</taxon>
        <taxon>Streptosporangiales</taxon>
        <taxon>Thermomonosporaceae</taxon>
        <taxon>Actinomadura</taxon>
    </lineage>
</organism>
<dbReference type="CDD" id="cd07153">
    <property type="entry name" value="Fur_like"/>
    <property type="match status" value="1"/>
</dbReference>
<dbReference type="AlphaFoldDB" id="A0A5C4J604"/>
<comment type="caution">
    <text evidence="14">The sequence shown here is derived from an EMBL/GenBank/DDBJ whole genome shotgun (WGS) entry which is preliminary data.</text>
</comment>
<name>A0A5C4J604_9ACTN</name>
<dbReference type="GO" id="GO:0045892">
    <property type="term" value="P:negative regulation of DNA-templated transcription"/>
    <property type="evidence" value="ECO:0007669"/>
    <property type="project" value="TreeGrafter"/>
</dbReference>
<keyword evidence="6 11" id="KW-0479">Metal-binding</keyword>
<evidence type="ECO:0000256" key="8">
    <source>
        <dbReference type="ARBA" id="ARBA00023015"/>
    </source>
</evidence>
<comment type="similarity">
    <text evidence="2">Belongs to the Fur family.</text>
</comment>
<evidence type="ECO:0000256" key="7">
    <source>
        <dbReference type="ARBA" id="ARBA00022833"/>
    </source>
</evidence>
<dbReference type="Proteomes" id="UP000309174">
    <property type="component" value="Unassembled WGS sequence"/>
</dbReference>
<keyword evidence="7 11" id="KW-0862">Zinc</keyword>
<comment type="cofactor">
    <cofactor evidence="11">
        <name>Zn(2+)</name>
        <dbReference type="ChEBI" id="CHEBI:29105"/>
    </cofactor>
    <text evidence="11">Binds 1 zinc ion per subunit.</text>
</comment>
<dbReference type="Gene3D" id="3.30.1490.190">
    <property type="match status" value="1"/>
</dbReference>
<evidence type="ECO:0000256" key="13">
    <source>
        <dbReference type="SAM" id="MobiDB-lite"/>
    </source>
</evidence>
<keyword evidence="10" id="KW-0804">Transcription</keyword>
<dbReference type="GO" id="GO:0008270">
    <property type="term" value="F:zinc ion binding"/>
    <property type="evidence" value="ECO:0007669"/>
    <property type="project" value="TreeGrafter"/>
</dbReference>
<dbReference type="PANTHER" id="PTHR33202:SF2">
    <property type="entry name" value="FERRIC UPTAKE REGULATION PROTEIN"/>
    <property type="match status" value="1"/>
</dbReference>
<evidence type="ECO:0000256" key="1">
    <source>
        <dbReference type="ARBA" id="ARBA00004496"/>
    </source>
</evidence>
<evidence type="ECO:0000256" key="5">
    <source>
        <dbReference type="ARBA" id="ARBA00022491"/>
    </source>
</evidence>
<keyword evidence="12" id="KW-0408">Iron</keyword>
<feature type="region of interest" description="Disordered" evidence="13">
    <location>
        <begin position="1"/>
        <end position="25"/>
    </location>
</feature>
<evidence type="ECO:0000256" key="2">
    <source>
        <dbReference type="ARBA" id="ARBA00007957"/>
    </source>
</evidence>
<feature type="compositionally biased region" description="Polar residues" evidence="13">
    <location>
        <begin position="1"/>
        <end position="15"/>
    </location>
</feature>
<proteinExistence type="inferred from homology"/>
<keyword evidence="4" id="KW-0963">Cytoplasm</keyword>
<evidence type="ECO:0000256" key="4">
    <source>
        <dbReference type="ARBA" id="ARBA00022490"/>
    </source>
</evidence>
<keyword evidence="9" id="KW-0238">DNA-binding</keyword>
<comment type="cofactor">
    <cofactor evidence="12">
        <name>Mn(2+)</name>
        <dbReference type="ChEBI" id="CHEBI:29035"/>
    </cofactor>
    <cofactor evidence="12">
        <name>Fe(2+)</name>
        <dbReference type="ChEBI" id="CHEBI:29033"/>
    </cofactor>
    <text evidence="12">Binds 1 Mn(2+) or Fe(2+) ion per subunit.</text>
</comment>
<dbReference type="PANTHER" id="PTHR33202">
    <property type="entry name" value="ZINC UPTAKE REGULATION PROTEIN"/>
    <property type="match status" value="1"/>
</dbReference>